<accession>A0A9W7E5L3</accession>
<dbReference type="PANTHER" id="PTHR42987:SF4">
    <property type="entry name" value="PROTEASE SOHB-RELATED"/>
    <property type="match status" value="1"/>
</dbReference>
<dbReference type="AlphaFoldDB" id="A0A9W7E5L3"/>
<comment type="caution">
    <text evidence="6">The sequence shown here is derived from an EMBL/GenBank/DDBJ whole genome shotgun (WGS) entry which is preliminary data.</text>
</comment>
<dbReference type="GO" id="GO:0008236">
    <property type="term" value="F:serine-type peptidase activity"/>
    <property type="evidence" value="ECO:0007669"/>
    <property type="project" value="UniProtKB-KW"/>
</dbReference>
<evidence type="ECO:0000259" key="5">
    <source>
        <dbReference type="Pfam" id="PF01343"/>
    </source>
</evidence>
<keyword evidence="7" id="KW-1185">Reference proteome</keyword>
<dbReference type="GO" id="GO:0006508">
    <property type="term" value="P:proteolysis"/>
    <property type="evidence" value="ECO:0007669"/>
    <property type="project" value="UniProtKB-KW"/>
</dbReference>
<protein>
    <recommendedName>
        <fullName evidence="5">Peptidase S49 domain-containing protein</fullName>
    </recommendedName>
</protein>
<name>A0A9W7E5L3_9STRA</name>
<dbReference type="Gene3D" id="3.90.226.10">
    <property type="entry name" value="2-enoyl-CoA Hydratase, Chain A, domain 1"/>
    <property type="match status" value="1"/>
</dbReference>
<dbReference type="SUPFAM" id="SSF52096">
    <property type="entry name" value="ClpP/crotonase"/>
    <property type="match status" value="1"/>
</dbReference>
<keyword evidence="4" id="KW-0720">Serine protease</keyword>
<dbReference type="InterPro" id="IPR029045">
    <property type="entry name" value="ClpP/crotonase-like_dom_sf"/>
</dbReference>
<dbReference type="CDD" id="cd07023">
    <property type="entry name" value="S49_Sppa_N_C"/>
    <property type="match status" value="1"/>
</dbReference>
<dbReference type="Gene3D" id="6.20.330.10">
    <property type="match status" value="1"/>
</dbReference>
<evidence type="ECO:0000256" key="1">
    <source>
        <dbReference type="ARBA" id="ARBA00008683"/>
    </source>
</evidence>
<dbReference type="EMBL" id="BRXZ01002620">
    <property type="protein sequence ID" value="GMH66513.1"/>
    <property type="molecule type" value="Genomic_DNA"/>
</dbReference>
<keyword evidence="2" id="KW-0645">Protease</keyword>
<gene>
    <name evidence="6" type="ORF">TrRE_jg4746</name>
</gene>
<evidence type="ECO:0000256" key="2">
    <source>
        <dbReference type="ARBA" id="ARBA00022670"/>
    </source>
</evidence>
<evidence type="ECO:0000256" key="3">
    <source>
        <dbReference type="ARBA" id="ARBA00022801"/>
    </source>
</evidence>
<feature type="domain" description="Peptidase S49" evidence="5">
    <location>
        <begin position="122"/>
        <end position="262"/>
    </location>
</feature>
<evidence type="ECO:0000313" key="6">
    <source>
        <dbReference type="EMBL" id="GMH66513.1"/>
    </source>
</evidence>
<keyword evidence="3" id="KW-0378">Hydrolase</keyword>
<comment type="similarity">
    <text evidence="1">Belongs to the peptidase S49 family.</text>
</comment>
<dbReference type="InterPro" id="IPR047272">
    <property type="entry name" value="S49_SppA_C"/>
</dbReference>
<sequence length="313" mass="34324">MLWVLVVLKRYYNVDLLGNVLNQEAGTDDTVLLTPTLHKHDQRFTFVDVRRETVTDVASYSCTINSTKHNLKESIDCLLAVHRARNGENTEVILFLNSPGGEVSAYGAAAAQLTRLRAESSITTTVVVDRVAASGGYLLAVLATPGRLFAAPFALTGSIGVVGEQLNFYRILKDKGVDSVTLTAGVDKAPLTSLSEITEEGVEKTSEMLADVHSIFKDHVSTHRPQLNMIECATGKVFLGKEALRLGLCDEIISGDEYIDVLIKTNTTLLRLERVKENKTPLEVFLNPVEVSAAAFFKKMKVLAFHKLNLFLS</sequence>
<dbReference type="InterPro" id="IPR002142">
    <property type="entry name" value="Peptidase_S49"/>
</dbReference>
<evidence type="ECO:0000313" key="7">
    <source>
        <dbReference type="Proteomes" id="UP001165082"/>
    </source>
</evidence>
<dbReference type="Pfam" id="PF01343">
    <property type="entry name" value="Peptidase_S49"/>
    <property type="match status" value="1"/>
</dbReference>
<reference evidence="6" key="1">
    <citation type="submission" date="2022-07" db="EMBL/GenBank/DDBJ databases">
        <title>Genome analysis of Parmales, a sister group of diatoms, reveals the evolutionary specialization of diatoms from phago-mixotrophs to photoautotrophs.</title>
        <authorList>
            <person name="Ban H."/>
            <person name="Sato S."/>
            <person name="Yoshikawa S."/>
            <person name="Kazumasa Y."/>
            <person name="Nakamura Y."/>
            <person name="Ichinomiya M."/>
            <person name="Saitoh K."/>
            <person name="Sato N."/>
            <person name="Blanc-Mathieu R."/>
            <person name="Endo H."/>
            <person name="Kuwata A."/>
            <person name="Ogata H."/>
        </authorList>
    </citation>
    <scope>NUCLEOTIDE SEQUENCE</scope>
</reference>
<organism evidence="6 7">
    <name type="scientific">Triparma retinervis</name>
    <dbReference type="NCBI Taxonomy" id="2557542"/>
    <lineage>
        <taxon>Eukaryota</taxon>
        <taxon>Sar</taxon>
        <taxon>Stramenopiles</taxon>
        <taxon>Ochrophyta</taxon>
        <taxon>Bolidophyceae</taxon>
        <taxon>Parmales</taxon>
        <taxon>Triparmaceae</taxon>
        <taxon>Triparma</taxon>
    </lineage>
</organism>
<dbReference type="PANTHER" id="PTHR42987">
    <property type="entry name" value="PEPTIDASE S49"/>
    <property type="match status" value="1"/>
</dbReference>
<dbReference type="Proteomes" id="UP001165082">
    <property type="component" value="Unassembled WGS sequence"/>
</dbReference>
<evidence type="ECO:0000256" key="4">
    <source>
        <dbReference type="ARBA" id="ARBA00022825"/>
    </source>
</evidence>
<dbReference type="OrthoDB" id="45421at2759"/>
<proteinExistence type="inferred from homology"/>